<accession>A0A9P6FJI8</accession>
<gene>
    <name evidence="2" type="ORF">BGW38_008764</name>
</gene>
<feature type="compositionally biased region" description="Polar residues" evidence="1">
    <location>
        <begin position="26"/>
        <end position="35"/>
    </location>
</feature>
<dbReference type="Proteomes" id="UP000780801">
    <property type="component" value="Unassembled WGS sequence"/>
</dbReference>
<comment type="caution">
    <text evidence="2">The sequence shown here is derived from an EMBL/GenBank/DDBJ whole genome shotgun (WGS) entry which is preliminary data.</text>
</comment>
<sequence length="148" mass="15544">ESKEKDTNMEGEGSKSGPSIEVTKAEVSNDNGDSQASETKEGAEAGASTAAAAVGTSTKSPPPPSTPSAPEIPPEEANRVAAEALADKLSFNSAEMEAHGLTGLEDEMVALLEKIRAVAEFNRKVYGGWYRDMVKQGRAESWLESLSS</sequence>
<dbReference type="AlphaFoldDB" id="A0A9P6FJI8"/>
<evidence type="ECO:0000313" key="3">
    <source>
        <dbReference type="Proteomes" id="UP000780801"/>
    </source>
</evidence>
<name>A0A9P6FJI8_9FUNG</name>
<protein>
    <submittedName>
        <fullName evidence="2">Uncharacterized protein</fullName>
    </submittedName>
</protein>
<feature type="compositionally biased region" description="Pro residues" evidence="1">
    <location>
        <begin position="60"/>
        <end position="72"/>
    </location>
</feature>
<dbReference type="EMBL" id="JAABOA010006139">
    <property type="protein sequence ID" value="KAF9570228.1"/>
    <property type="molecule type" value="Genomic_DNA"/>
</dbReference>
<dbReference type="OrthoDB" id="276323at2759"/>
<feature type="non-terminal residue" evidence="2">
    <location>
        <position position="148"/>
    </location>
</feature>
<reference evidence="2" key="1">
    <citation type="journal article" date="2020" name="Fungal Divers.">
        <title>Resolving the Mortierellaceae phylogeny through synthesis of multi-gene phylogenetics and phylogenomics.</title>
        <authorList>
            <person name="Vandepol N."/>
            <person name="Liber J."/>
            <person name="Desiro A."/>
            <person name="Na H."/>
            <person name="Kennedy M."/>
            <person name="Barry K."/>
            <person name="Grigoriev I.V."/>
            <person name="Miller A.N."/>
            <person name="O'Donnell K."/>
            <person name="Stajich J.E."/>
            <person name="Bonito G."/>
        </authorList>
    </citation>
    <scope>NUCLEOTIDE SEQUENCE</scope>
    <source>
        <strain evidence="2">KOD1015</strain>
    </source>
</reference>
<feature type="non-terminal residue" evidence="2">
    <location>
        <position position="1"/>
    </location>
</feature>
<organism evidence="2 3">
    <name type="scientific">Lunasporangiospora selenospora</name>
    <dbReference type="NCBI Taxonomy" id="979761"/>
    <lineage>
        <taxon>Eukaryota</taxon>
        <taxon>Fungi</taxon>
        <taxon>Fungi incertae sedis</taxon>
        <taxon>Mucoromycota</taxon>
        <taxon>Mortierellomycotina</taxon>
        <taxon>Mortierellomycetes</taxon>
        <taxon>Mortierellales</taxon>
        <taxon>Mortierellaceae</taxon>
        <taxon>Lunasporangiospora</taxon>
    </lineage>
</organism>
<evidence type="ECO:0000256" key="1">
    <source>
        <dbReference type="SAM" id="MobiDB-lite"/>
    </source>
</evidence>
<keyword evidence="3" id="KW-1185">Reference proteome</keyword>
<feature type="compositionally biased region" description="Low complexity" evidence="1">
    <location>
        <begin position="44"/>
        <end position="59"/>
    </location>
</feature>
<proteinExistence type="predicted"/>
<evidence type="ECO:0000313" key="2">
    <source>
        <dbReference type="EMBL" id="KAF9570228.1"/>
    </source>
</evidence>
<feature type="region of interest" description="Disordered" evidence="1">
    <location>
        <begin position="1"/>
        <end position="79"/>
    </location>
</feature>